<evidence type="ECO:0000256" key="1">
    <source>
        <dbReference type="SAM" id="SignalP"/>
    </source>
</evidence>
<keyword evidence="1" id="KW-0732">Signal</keyword>
<dbReference type="CTD" id="36384312"/>
<feature type="signal peptide" evidence="1">
    <location>
        <begin position="1"/>
        <end position="31"/>
    </location>
</feature>
<dbReference type="WBParaSite" id="SRAE_X000125150.1">
    <property type="protein sequence ID" value="SRAE_X000125150.1"/>
    <property type="gene ID" value="WBGene00266818"/>
</dbReference>
<organism evidence="2">
    <name type="scientific">Strongyloides ratti</name>
    <name type="common">Parasitic roundworm</name>
    <dbReference type="NCBI Taxonomy" id="34506"/>
    <lineage>
        <taxon>Eukaryota</taxon>
        <taxon>Metazoa</taxon>
        <taxon>Ecdysozoa</taxon>
        <taxon>Nematoda</taxon>
        <taxon>Chromadorea</taxon>
        <taxon>Rhabditida</taxon>
        <taxon>Tylenchina</taxon>
        <taxon>Panagrolaimomorpha</taxon>
        <taxon>Strongyloidoidea</taxon>
        <taxon>Strongyloididae</taxon>
        <taxon>Strongyloides</taxon>
    </lineage>
</organism>
<dbReference type="WormBase" id="SRAE_X000125150">
    <property type="protein sequence ID" value="SRP11389"/>
    <property type="gene ID" value="WBGene00266818"/>
</dbReference>
<accession>A0A090KQ46</accession>
<dbReference type="Proteomes" id="UP000035682">
    <property type="component" value="Unplaced"/>
</dbReference>
<protein>
    <submittedName>
        <fullName evidence="2 4">Uncharacterized protein</fullName>
    </submittedName>
</protein>
<dbReference type="GeneID" id="36384312"/>
<evidence type="ECO:0000313" key="2">
    <source>
        <dbReference type="EMBL" id="CEF59504.1"/>
    </source>
</evidence>
<evidence type="ECO:0000313" key="5">
    <source>
        <dbReference type="WormBase" id="SRAE_X000125150"/>
    </source>
</evidence>
<dbReference type="AlphaFoldDB" id="A0A090KQ46"/>
<gene>
    <name evidence="2 4 5" type="ORF">SRAE_X000125150</name>
</gene>
<dbReference type="RefSeq" id="XP_024498715.1">
    <property type="nucleotide sequence ID" value="XM_024646852.1"/>
</dbReference>
<name>A0A090KQ46_STRRB</name>
<evidence type="ECO:0000313" key="4">
    <source>
        <dbReference type="WBParaSite" id="SRAE_X000125150.1"/>
    </source>
</evidence>
<dbReference type="EMBL" id="LN609396">
    <property type="protein sequence ID" value="CEF59504.1"/>
    <property type="molecule type" value="Genomic_DNA"/>
</dbReference>
<reference evidence="2" key="1">
    <citation type="submission" date="2014-09" db="EMBL/GenBank/DDBJ databases">
        <authorList>
            <person name="Aslett A.Martin."/>
        </authorList>
    </citation>
    <scope>NUCLEOTIDE SEQUENCE</scope>
    <source>
        <strain evidence="2">ED321 Heterogonic</strain>
    </source>
</reference>
<keyword evidence="3" id="KW-1185">Reference proteome</keyword>
<proteinExistence type="predicted"/>
<feature type="chain" id="PRO_5015030035" evidence="1">
    <location>
        <begin position="32"/>
        <end position="331"/>
    </location>
</feature>
<evidence type="ECO:0000313" key="3">
    <source>
        <dbReference type="Proteomes" id="UP000035682"/>
    </source>
</evidence>
<sequence>MLKIFFTNTFISKSFSIILLFLQTLIPSYFCQEIEQLEKIVTNKNKPIFYNCYEDEATETGIEIPNFLDCNEMQIKWHMEIKNVIYNKIGTNKCRSILKVLFVSENYVIFNDKLEGYQLLFQYNNKILKKPDCLFKKYLYKKYDGNYFIVVITSERINNYYYTNEDNNKEYFVDTIWDMFDYKNISEYFLRLGIEAYYLHSKENFYDFESTTYYNKMLENFELLTGKKLIVDIDEEYEKYLILFHKNFMNFEYINKTTYENYLIKIYRNIVDNLINNFANEKFKFLCEERNLKLSNIAKSLERKYDFYMHVIEDKLNFEEERVQLYLTEKM</sequence>
<reference evidence="4" key="3">
    <citation type="submission" date="2020-12" db="UniProtKB">
        <authorList>
            <consortium name="WormBaseParasite"/>
        </authorList>
    </citation>
    <scope>IDENTIFICATION</scope>
</reference>
<reference evidence="3" key="2">
    <citation type="submission" date="2014-09" db="EMBL/GenBank/DDBJ databases">
        <authorList>
            <person name="Martin A.A."/>
        </authorList>
    </citation>
    <scope>NUCLEOTIDE SEQUENCE</scope>
    <source>
        <strain evidence="3">ED321</strain>
    </source>
</reference>